<protein>
    <recommendedName>
        <fullName evidence="10">Entericidin</fullName>
    </recommendedName>
</protein>
<keyword evidence="3 7" id="KW-0732">Signal</keyword>
<dbReference type="Proteomes" id="UP000326202">
    <property type="component" value="Chromosome"/>
</dbReference>
<evidence type="ECO:0000256" key="2">
    <source>
        <dbReference type="ARBA" id="ARBA00022475"/>
    </source>
</evidence>
<evidence type="ECO:0000256" key="3">
    <source>
        <dbReference type="ARBA" id="ARBA00022729"/>
    </source>
</evidence>
<evidence type="ECO:0000256" key="1">
    <source>
        <dbReference type="ARBA" id="ARBA00010296"/>
    </source>
</evidence>
<dbReference type="RefSeq" id="WP_151177826.1">
    <property type="nucleotide sequence ID" value="NZ_CP042906.1"/>
</dbReference>
<feature type="signal peptide" evidence="7">
    <location>
        <begin position="1"/>
        <end position="29"/>
    </location>
</feature>
<dbReference type="Pfam" id="PF08085">
    <property type="entry name" value="Entericidin"/>
    <property type="match status" value="1"/>
</dbReference>
<evidence type="ECO:0000256" key="4">
    <source>
        <dbReference type="ARBA" id="ARBA00023136"/>
    </source>
</evidence>
<keyword evidence="9" id="KW-1185">Reference proteome</keyword>
<keyword evidence="5" id="KW-0564">Palmitate</keyword>
<evidence type="ECO:0000256" key="5">
    <source>
        <dbReference type="ARBA" id="ARBA00023139"/>
    </source>
</evidence>
<dbReference type="InterPro" id="IPR012556">
    <property type="entry name" value="Entericidin"/>
</dbReference>
<keyword evidence="2" id="KW-1003">Cell membrane</keyword>
<dbReference type="GO" id="GO:0016020">
    <property type="term" value="C:membrane"/>
    <property type="evidence" value="ECO:0007669"/>
    <property type="project" value="InterPro"/>
</dbReference>
<dbReference type="EMBL" id="CP042906">
    <property type="protein sequence ID" value="QEX17582.1"/>
    <property type="molecule type" value="Genomic_DNA"/>
</dbReference>
<accession>A0A5J6MJ39</accession>
<evidence type="ECO:0008006" key="10">
    <source>
        <dbReference type="Google" id="ProtNLM"/>
    </source>
</evidence>
<reference evidence="8 9" key="1">
    <citation type="submission" date="2019-08" db="EMBL/GenBank/DDBJ databases">
        <title>Hyperibacter terrae gen. nov., sp. nov. and Hyperibacter viscosus sp. nov., two new members in the family Rhodospirillaceae isolated from the rhizosphere of Hypericum perforatum.</title>
        <authorList>
            <person name="Noviana Z."/>
        </authorList>
    </citation>
    <scope>NUCLEOTIDE SEQUENCE [LARGE SCALE GENOMIC DNA]</scope>
    <source>
        <strain evidence="8 9">R5913</strain>
    </source>
</reference>
<keyword evidence="4" id="KW-0472">Membrane</keyword>
<comment type="similarity">
    <text evidence="1">Belongs to the EcnA/EcnB lipoprotein family.</text>
</comment>
<evidence type="ECO:0000313" key="9">
    <source>
        <dbReference type="Proteomes" id="UP000326202"/>
    </source>
</evidence>
<dbReference type="PROSITE" id="PS51257">
    <property type="entry name" value="PROKAR_LIPOPROTEIN"/>
    <property type="match status" value="1"/>
</dbReference>
<evidence type="ECO:0000313" key="8">
    <source>
        <dbReference type="EMBL" id="QEX17582.1"/>
    </source>
</evidence>
<dbReference type="GO" id="GO:0009636">
    <property type="term" value="P:response to toxic substance"/>
    <property type="evidence" value="ECO:0007669"/>
    <property type="project" value="InterPro"/>
</dbReference>
<sequence>MFTKTTFLAFALMALFGAALLLGACHATAGAGEDISKTGDAITKSADEHTP</sequence>
<dbReference type="KEGG" id="htq:FRZ44_28840"/>
<proteinExistence type="inferred from homology"/>
<organism evidence="8 9">
    <name type="scientific">Hypericibacter terrae</name>
    <dbReference type="NCBI Taxonomy" id="2602015"/>
    <lineage>
        <taxon>Bacteria</taxon>
        <taxon>Pseudomonadati</taxon>
        <taxon>Pseudomonadota</taxon>
        <taxon>Alphaproteobacteria</taxon>
        <taxon>Rhodospirillales</taxon>
        <taxon>Dongiaceae</taxon>
        <taxon>Hypericibacter</taxon>
    </lineage>
</organism>
<feature type="chain" id="PRO_5023929593" description="Entericidin" evidence="7">
    <location>
        <begin position="30"/>
        <end position="51"/>
    </location>
</feature>
<evidence type="ECO:0000256" key="6">
    <source>
        <dbReference type="ARBA" id="ARBA00023288"/>
    </source>
</evidence>
<evidence type="ECO:0000256" key="7">
    <source>
        <dbReference type="SAM" id="SignalP"/>
    </source>
</evidence>
<keyword evidence="6" id="KW-0449">Lipoprotein</keyword>
<gene>
    <name evidence="8" type="ORF">FRZ44_28840</name>
</gene>
<dbReference type="AlphaFoldDB" id="A0A5J6MJ39"/>
<name>A0A5J6MJ39_9PROT</name>